<dbReference type="SMART" id="SM00530">
    <property type="entry name" value="HTH_XRE"/>
    <property type="match status" value="1"/>
</dbReference>
<gene>
    <name evidence="2" type="ORF">CLV68_1993</name>
</gene>
<dbReference type="Gene3D" id="1.10.260.40">
    <property type="entry name" value="lambda repressor-like DNA-binding domains"/>
    <property type="match status" value="1"/>
</dbReference>
<accession>A0A421BB23</accession>
<dbReference type="AlphaFoldDB" id="A0A421BB23"/>
<dbReference type="RefSeq" id="WP_121390104.1">
    <property type="nucleotide sequence ID" value="NZ_RCDD01000001.1"/>
</dbReference>
<dbReference type="GO" id="GO:0003677">
    <property type="term" value="F:DNA binding"/>
    <property type="evidence" value="ECO:0007669"/>
    <property type="project" value="InterPro"/>
</dbReference>
<dbReference type="Proteomes" id="UP000282454">
    <property type="component" value="Unassembled WGS sequence"/>
</dbReference>
<evidence type="ECO:0000313" key="3">
    <source>
        <dbReference type="Proteomes" id="UP000282454"/>
    </source>
</evidence>
<comment type="caution">
    <text evidence="2">The sequence shown here is derived from an EMBL/GenBank/DDBJ whole genome shotgun (WGS) entry which is preliminary data.</text>
</comment>
<organism evidence="2 3">
    <name type="scientific">Actinokineospora cianjurensis</name>
    <dbReference type="NCBI Taxonomy" id="585224"/>
    <lineage>
        <taxon>Bacteria</taxon>
        <taxon>Bacillati</taxon>
        <taxon>Actinomycetota</taxon>
        <taxon>Actinomycetes</taxon>
        <taxon>Pseudonocardiales</taxon>
        <taxon>Pseudonocardiaceae</taxon>
        <taxon>Actinokineospora</taxon>
    </lineage>
</organism>
<dbReference type="CDD" id="cd00093">
    <property type="entry name" value="HTH_XRE"/>
    <property type="match status" value="1"/>
</dbReference>
<reference evidence="2 3" key="1">
    <citation type="submission" date="2018-10" db="EMBL/GenBank/DDBJ databases">
        <title>Genomic Encyclopedia of Archaeal and Bacterial Type Strains, Phase II (KMG-II): from individual species to whole genera.</title>
        <authorList>
            <person name="Goeker M."/>
        </authorList>
    </citation>
    <scope>NUCLEOTIDE SEQUENCE [LARGE SCALE GENOMIC DNA]</scope>
    <source>
        <strain evidence="2 3">DSM 45657</strain>
    </source>
</reference>
<dbReference type="Pfam" id="PF13560">
    <property type="entry name" value="HTH_31"/>
    <property type="match status" value="1"/>
</dbReference>
<dbReference type="InterPro" id="IPR010982">
    <property type="entry name" value="Lambda_DNA-bd_dom_sf"/>
</dbReference>
<dbReference type="EMBL" id="RCDD01000001">
    <property type="protein sequence ID" value="RLK61453.1"/>
    <property type="molecule type" value="Genomic_DNA"/>
</dbReference>
<dbReference type="InterPro" id="IPR001387">
    <property type="entry name" value="Cro/C1-type_HTH"/>
</dbReference>
<protein>
    <submittedName>
        <fullName evidence="2">Helix-turn-helix protein</fullName>
    </submittedName>
</protein>
<proteinExistence type="predicted"/>
<keyword evidence="3" id="KW-1185">Reference proteome</keyword>
<sequence>MTSPSRSISMQRRLLGAELLRLRELAGLTQDEAAEHLGKAGNKISRVESGKIGIDKTDLDVLLERYQASEKDRLWCRELSRLSKPKRGRPTGETTLYLGPRWFRAFRDLETDASEIKAVGAEVVPGILQTDNYIRAMFDAQGTEAAGDEMDATLRVRADRRTLLTRDDAARFAWVLSESSLRRQFGGPAIMAEQLRHLAEVAAYPNVTLQVIPLDSRSYEPWSAPFTLFRFGHEMANDIVYLEMYSDAAYLDKPPETVRRYSELFGRLQGVALGPVESRHLVETVANEYAAVATTGR</sequence>
<feature type="domain" description="HTH cro/C1-type" evidence="1">
    <location>
        <begin position="19"/>
        <end position="73"/>
    </location>
</feature>
<name>A0A421BB23_9PSEU</name>
<dbReference type="SUPFAM" id="SSF47413">
    <property type="entry name" value="lambda repressor-like DNA-binding domains"/>
    <property type="match status" value="1"/>
</dbReference>
<dbReference type="Pfam" id="PF19054">
    <property type="entry name" value="DUF5753"/>
    <property type="match status" value="1"/>
</dbReference>
<dbReference type="OrthoDB" id="4285266at2"/>
<evidence type="ECO:0000259" key="1">
    <source>
        <dbReference type="PROSITE" id="PS50943"/>
    </source>
</evidence>
<dbReference type="InterPro" id="IPR043917">
    <property type="entry name" value="DUF5753"/>
</dbReference>
<dbReference type="PROSITE" id="PS50943">
    <property type="entry name" value="HTH_CROC1"/>
    <property type="match status" value="1"/>
</dbReference>
<evidence type="ECO:0000313" key="2">
    <source>
        <dbReference type="EMBL" id="RLK61453.1"/>
    </source>
</evidence>